<dbReference type="EMBL" id="JAVYII010000001">
    <property type="protein sequence ID" value="MDT9591846.1"/>
    <property type="molecule type" value="Genomic_DNA"/>
</dbReference>
<keyword evidence="3 5" id="KW-0133">Cell shape</keyword>
<evidence type="ECO:0000313" key="9">
    <source>
        <dbReference type="EMBL" id="MDT9591846.1"/>
    </source>
</evidence>
<comment type="similarity">
    <text evidence="1 5">Belongs to the MreC family.</text>
</comment>
<evidence type="ECO:0000256" key="1">
    <source>
        <dbReference type="ARBA" id="ARBA00009369"/>
    </source>
</evidence>
<evidence type="ECO:0000256" key="5">
    <source>
        <dbReference type="PIRNR" id="PIRNR038471"/>
    </source>
</evidence>
<dbReference type="Pfam" id="PF04085">
    <property type="entry name" value="MreC"/>
    <property type="match status" value="1"/>
</dbReference>
<dbReference type="RefSeq" id="WP_315730884.1">
    <property type="nucleotide sequence ID" value="NZ_JAVYII010000001.1"/>
</dbReference>
<feature type="domain" description="Rod shape-determining protein MreC beta-barrel core" evidence="8">
    <location>
        <begin position="164"/>
        <end position="311"/>
    </location>
</feature>
<organism evidence="9 10">
    <name type="scientific">Nocardioides imazamoxiresistens</name>
    <dbReference type="NCBI Taxonomy" id="3231893"/>
    <lineage>
        <taxon>Bacteria</taxon>
        <taxon>Bacillati</taxon>
        <taxon>Actinomycetota</taxon>
        <taxon>Actinomycetes</taxon>
        <taxon>Propionibacteriales</taxon>
        <taxon>Nocardioidaceae</taxon>
        <taxon>Nocardioides</taxon>
    </lineage>
</organism>
<sequence>MALRTPLPPARNDERGPGRPRPRRRGWALTVGWSPGDTLERRPPRLLVAALVVASVSIMSIDHLGGDDSPVDAARGVVGEVVGPLESGAATLVRPLTAVPDWFRTNGGLREEVAALEAENAELRREAAGSDADRARLDAYDELLAAAGTQQMSLVPARVVALGSAQTFNRTVTIDAGTSSGVDTDMTVVAADGLVGRVIAATRTTATVLLVVDADSTVGARVGRSQEVGFLTGRGRLDSPNRLDLELVDPSAVPAEGDAVLTWGSENGGPYRAGIPIGTVSELFSTPRDTTQRAVIEPYVDFSTLDVVGVVVPDGTSGDRGVLQPDGSIR</sequence>
<proteinExistence type="inferred from homology"/>
<evidence type="ECO:0000313" key="10">
    <source>
        <dbReference type="Proteomes" id="UP001268542"/>
    </source>
</evidence>
<evidence type="ECO:0000259" key="8">
    <source>
        <dbReference type="Pfam" id="PF04085"/>
    </source>
</evidence>
<feature type="region of interest" description="Disordered" evidence="7">
    <location>
        <begin position="1"/>
        <end position="29"/>
    </location>
</feature>
<dbReference type="Gene3D" id="2.40.10.350">
    <property type="entry name" value="Rod shape-determining protein MreC, domain 2"/>
    <property type="match status" value="1"/>
</dbReference>
<dbReference type="InterPro" id="IPR042177">
    <property type="entry name" value="Cell/Rod_1"/>
</dbReference>
<keyword evidence="6" id="KW-0175">Coiled coil</keyword>
<dbReference type="InterPro" id="IPR042175">
    <property type="entry name" value="Cell/Rod_MreC_2"/>
</dbReference>
<evidence type="ECO:0000256" key="4">
    <source>
        <dbReference type="ARBA" id="ARBA00032089"/>
    </source>
</evidence>
<keyword evidence="10" id="KW-1185">Reference proteome</keyword>
<dbReference type="Proteomes" id="UP001268542">
    <property type="component" value="Unassembled WGS sequence"/>
</dbReference>
<evidence type="ECO:0000256" key="7">
    <source>
        <dbReference type="SAM" id="MobiDB-lite"/>
    </source>
</evidence>
<evidence type="ECO:0000256" key="6">
    <source>
        <dbReference type="SAM" id="Coils"/>
    </source>
</evidence>
<accession>A0ABU3PSI5</accession>
<comment type="function">
    <text evidence="5">Involved in formation and maintenance of cell shape.</text>
</comment>
<evidence type="ECO:0000256" key="3">
    <source>
        <dbReference type="ARBA" id="ARBA00022960"/>
    </source>
</evidence>
<dbReference type="PANTHER" id="PTHR34138">
    <property type="entry name" value="CELL SHAPE-DETERMINING PROTEIN MREC"/>
    <property type="match status" value="1"/>
</dbReference>
<dbReference type="InterPro" id="IPR055342">
    <property type="entry name" value="MreC_beta-barrel_core"/>
</dbReference>
<dbReference type="PANTHER" id="PTHR34138:SF1">
    <property type="entry name" value="CELL SHAPE-DETERMINING PROTEIN MREC"/>
    <property type="match status" value="1"/>
</dbReference>
<comment type="caution">
    <text evidence="9">The sequence shown here is derived from an EMBL/GenBank/DDBJ whole genome shotgun (WGS) entry which is preliminary data.</text>
</comment>
<evidence type="ECO:0000256" key="2">
    <source>
        <dbReference type="ARBA" id="ARBA00013855"/>
    </source>
</evidence>
<dbReference type="Gene3D" id="2.40.10.340">
    <property type="entry name" value="Rod shape-determining protein MreC, domain 1"/>
    <property type="match status" value="1"/>
</dbReference>
<name>A0ABU3PSI5_9ACTN</name>
<feature type="coiled-coil region" evidence="6">
    <location>
        <begin position="106"/>
        <end position="133"/>
    </location>
</feature>
<reference evidence="9 10" key="1">
    <citation type="submission" date="2023-08" db="EMBL/GenBank/DDBJ databases">
        <title>Nocardioides seae sp. nov., a bacterium isolated from a soil.</title>
        <authorList>
            <person name="Wang X."/>
        </authorList>
    </citation>
    <scope>NUCLEOTIDE SEQUENCE [LARGE SCALE GENOMIC DNA]</scope>
    <source>
        <strain evidence="9 10">YZH12</strain>
    </source>
</reference>
<dbReference type="PIRSF" id="PIRSF038471">
    <property type="entry name" value="MreC"/>
    <property type="match status" value="1"/>
</dbReference>
<dbReference type="InterPro" id="IPR007221">
    <property type="entry name" value="MreC"/>
</dbReference>
<gene>
    <name evidence="9" type="primary">mreC</name>
    <name evidence="9" type="ORF">RDV89_02110</name>
</gene>
<protein>
    <recommendedName>
        <fullName evidence="2 5">Cell shape-determining protein MreC</fullName>
    </recommendedName>
    <alternativeName>
        <fullName evidence="4 5">Cell shape protein MreC</fullName>
    </alternativeName>
</protein>